<accession>A0A495V293</accession>
<dbReference type="EMBL" id="RBXL01000001">
    <property type="protein sequence ID" value="RKT43542.1"/>
    <property type="molecule type" value="Genomic_DNA"/>
</dbReference>
<keyword evidence="5 7" id="KW-0472">Membrane</keyword>
<comment type="caution">
    <text evidence="8">The sequence shown here is derived from an EMBL/GenBank/DDBJ whole genome shotgun (WGS) entry which is preliminary data.</text>
</comment>
<gene>
    <name evidence="8" type="ORF">BDD21_0881</name>
</gene>
<feature type="transmembrane region" description="Helical" evidence="7">
    <location>
        <begin position="90"/>
        <end position="112"/>
    </location>
</feature>
<dbReference type="AlphaFoldDB" id="A0A495V293"/>
<reference evidence="8 9" key="1">
    <citation type="submission" date="2018-10" db="EMBL/GenBank/DDBJ databases">
        <title>Genomic Encyclopedia of Archaeal and Bacterial Type Strains, Phase II (KMG-II): from individual species to whole genera.</title>
        <authorList>
            <person name="Goeker M."/>
        </authorList>
    </citation>
    <scope>NUCLEOTIDE SEQUENCE [LARGE SCALE GENOMIC DNA]</scope>
    <source>
        <strain evidence="8 9">DSM 235</strain>
    </source>
</reference>
<dbReference type="PANTHER" id="PTHR10010">
    <property type="entry name" value="SOLUTE CARRIER FAMILY 34 SODIUM PHOSPHATE , MEMBER 2-RELATED"/>
    <property type="match status" value="1"/>
</dbReference>
<dbReference type="GO" id="GO:0044341">
    <property type="term" value="P:sodium-dependent phosphate transport"/>
    <property type="evidence" value="ECO:0007669"/>
    <property type="project" value="InterPro"/>
</dbReference>
<evidence type="ECO:0000256" key="1">
    <source>
        <dbReference type="ARBA" id="ARBA00004651"/>
    </source>
</evidence>
<evidence type="ECO:0000256" key="2">
    <source>
        <dbReference type="ARBA" id="ARBA00022475"/>
    </source>
</evidence>
<keyword evidence="2" id="KW-1003">Cell membrane</keyword>
<feature type="transmembrane region" description="Helical" evidence="7">
    <location>
        <begin position="175"/>
        <end position="198"/>
    </location>
</feature>
<dbReference type="GO" id="GO:0005886">
    <property type="term" value="C:plasma membrane"/>
    <property type="evidence" value="ECO:0007669"/>
    <property type="project" value="UniProtKB-SubCell"/>
</dbReference>
<organism evidence="8 9">
    <name type="scientific">Thiocapsa rosea</name>
    <dbReference type="NCBI Taxonomy" id="69360"/>
    <lineage>
        <taxon>Bacteria</taxon>
        <taxon>Pseudomonadati</taxon>
        <taxon>Pseudomonadota</taxon>
        <taxon>Gammaproteobacteria</taxon>
        <taxon>Chromatiales</taxon>
        <taxon>Chromatiaceae</taxon>
        <taxon>Thiocapsa</taxon>
    </lineage>
</organism>
<dbReference type="PANTHER" id="PTHR10010:SF46">
    <property type="entry name" value="SODIUM-DEPENDENT PHOSPHATE TRANSPORT PROTEIN 2B"/>
    <property type="match status" value="1"/>
</dbReference>
<dbReference type="InterPro" id="IPR003841">
    <property type="entry name" value="Na/Pi_transpt"/>
</dbReference>
<feature type="transmembrane region" description="Helical" evidence="7">
    <location>
        <begin position="145"/>
        <end position="163"/>
    </location>
</feature>
<sequence length="609" mass="65379">MLMGLGYGFWVSPTFKEIAAGVALFLFGMLSLEQGFKAFTGGALERVLRGSTNRLWKSIGFGVISTTLMQSSTLVSLVTISFVSAEMITLAAGIGIIMGANLGTTTGAWLIAGLGMTVNIAEYAMPALVFGVVLLLQKPKAMKGLGYLAMGVGFLFLGIAYMKSGFDAFQGAFDLSAYAVEGFLGVLLYTAIGVAITVVMQSSHATLLVIIAALAAGQITYDNALALAIGANLGSAITTAIGGMTANLGGKRLAVAHVIFNLLTAAVAIALIRQIGWAVDYLGGLIGIADDNLLLKLALFHTLFNLFGVILLAPFTRLLESFLIRHVTSVAKPMEQPRYLYPGALETSSSAINALRKELGRLYDNAYDLIAKGLSLSRSVIESDQSLTAAVASTQRMIPLDVDDVYERKIKSLHSAIIAFISETQGRGLAASEGNQLYALQQASRDIVEAVKAMKHMHKNLSTYGLSSDPIVRGPYNRIRRRIARVFREIQQIRSQDPETVTSLSLDALKLSLETSSQDLTSDINEMIRSRRLAPGMATSMMNDESYASEICDNLIEASKALLQPGTPEDEAMEDKLALDDDEIQRIAADRNSETKRFGAHHGPEKASQ</sequence>
<dbReference type="Pfam" id="PF02690">
    <property type="entry name" value="Na_Pi_cotrans"/>
    <property type="match status" value="2"/>
</dbReference>
<evidence type="ECO:0000256" key="4">
    <source>
        <dbReference type="ARBA" id="ARBA00022989"/>
    </source>
</evidence>
<proteinExistence type="predicted"/>
<feature type="transmembrane region" description="Helical" evidence="7">
    <location>
        <begin position="59"/>
        <end position="83"/>
    </location>
</feature>
<evidence type="ECO:0000256" key="6">
    <source>
        <dbReference type="SAM" id="MobiDB-lite"/>
    </source>
</evidence>
<feature type="transmembrane region" description="Helical" evidence="7">
    <location>
        <begin position="118"/>
        <end position="136"/>
    </location>
</feature>
<evidence type="ECO:0000313" key="8">
    <source>
        <dbReference type="EMBL" id="RKT43542.1"/>
    </source>
</evidence>
<name>A0A495V293_9GAMM</name>
<comment type="subcellular location">
    <subcellularLocation>
        <location evidence="1">Cell membrane</location>
        <topology evidence="1">Multi-pass membrane protein</topology>
    </subcellularLocation>
</comment>
<feature type="transmembrane region" description="Helical" evidence="7">
    <location>
        <begin position="205"/>
        <end position="221"/>
    </location>
</feature>
<evidence type="ECO:0000256" key="3">
    <source>
        <dbReference type="ARBA" id="ARBA00022692"/>
    </source>
</evidence>
<keyword evidence="9" id="KW-1185">Reference proteome</keyword>
<dbReference type="NCBIfam" id="NF037997">
    <property type="entry name" value="Na_Pi_symport"/>
    <property type="match status" value="1"/>
</dbReference>
<feature type="region of interest" description="Disordered" evidence="6">
    <location>
        <begin position="587"/>
        <end position="609"/>
    </location>
</feature>
<evidence type="ECO:0000313" key="9">
    <source>
        <dbReference type="Proteomes" id="UP000274556"/>
    </source>
</evidence>
<keyword evidence="3 7" id="KW-0812">Transmembrane</keyword>
<keyword evidence="4 7" id="KW-1133">Transmembrane helix</keyword>
<feature type="transmembrane region" description="Helical" evidence="7">
    <location>
        <begin position="253"/>
        <end position="273"/>
    </location>
</feature>
<dbReference type="GO" id="GO:0005436">
    <property type="term" value="F:sodium:phosphate symporter activity"/>
    <property type="evidence" value="ECO:0007669"/>
    <property type="project" value="InterPro"/>
</dbReference>
<evidence type="ECO:0000256" key="7">
    <source>
        <dbReference type="SAM" id="Phobius"/>
    </source>
</evidence>
<protein>
    <submittedName>
        <fullName evidence="8">Phosphate:Na+ symporter</fullName>
    </submittedName>
</protein>
<feature type="transmembrane region" description="Helical" evidence="7">
    <location>
        <begin position="227"/>
        <end position="246"/>
    </location>
</feature>
<dbReference type="Proteomes" id="UP000274556">
    <property type="component" value="Unassembled WGS sequence"/>
</dbReference>
<dbReference type="OrthoDB" id="9763003at2"/>
<feature type="transmembrane region" description="Helical" evidence="7">
    <location>
        <begin position="293"/>
        <end position="315"/>
    </location>
</feature>
<evidence type="ECO:0000256" key="5">
    <source>
        <dbReference type="ARBA" id="ARBA00023136"/>
    </source>
</evidence>